<dbReference type="Proteomes" id="UP000315252">
    <property type="component" value="Unassembled WGS sequence"/>
</dbReference>
<dbReference type="EMBL" id="VHSH01000006">
    <property type="protein sequence ID" value="TQV78406.1"/>
    <property type="molecule type" value="Genomic_DNA"/>
</dbReference>
<feature type="transmembrane region" description="Helical" evidence="1">
    <location>
        <begin position="151"/>
        <end position="173"/>
    </location>
</feature>
<name>A0A545TMI4_9PROT</name>
<dbReference type="RefSeq" id="WP_142897740.1">
    <property type="nucleotide sequence ID" value="NZ_ML660057.1"/>
</dbReference>
<proteinExistence type="predicted"/>
<evidence type="ECO:0000313" key="3">
    <source>
        <dbReference type="Proteomes" id="UP000315252"/>
    </source>
</evidence>
<dbReference type="AlphaFoldDB" id="A0A545TMI4"/>
<protein>
    <submittedName>
        <fullName evidence="2">Uncharacterized protein</fullName>
    </submittedName>
</protein>
<gene>
    <name evidence="2" type="ORF">FKG95_17730</name>
</gene>
<evidence type="ECO:0000313" key="2">
    <source>
        <dbReference type="EMBL" id="TQV78406.1"/>
    </source>
</evidence>
<keyword evidence="1" id="KW-0812">Transmembrane</keyword>
<keyword evidence="3" id="KW-1185">Reference proteome</keyword>
<keyword evidence="1" id="KW-1133">Transmembrane helix</keyword>
<comment type="caution">
    <text evidence="2">The sequence shown here is derived from an EMBL/GenBank/DDBJ whole genome shotgun (WGS) entry which is preliminary data.</text>
</comment>
<sequence length="185" mass="20333">MLKNEWFKKLLLFPLLIALSVLLTSAYGALQNVPIYAFAPHYFEYSITRLTFPGLTPLASAAADGWISFFNSSLPASIVLCICGVFAPTAKQLVRLLLQAVGVLIIVSLAVEVALFLTFDFWFAGLGIDSNPKAESNPEESGAVSYWKLRIAQNMGVLAGTICGCSFLILKIYRLYKADRRNSNE</sequence>
<feature type="transmembrane region" description="Helical" evidence="1">
    <location>
        <begin position="96"/>
        <end position="119"/>
    </location>
</feature>
<organism evidence="2 3">
    <name type="scientific">Denitrobaculum tricleocarpae</name>
    <dbReference type="NCBI Taxonomy" id="2591009"/>
    <lineage>
        <taxon>Bacteria</taxon>
        <taxon>Pseudomonadati</taxon>
        <taxon>Pseudomonadota</taxon>
        <taxon>Alphaproteobacteria</taxon>
        <taxon>Rhodospirillales</taxon>
        <taxon>Rhodospirillaceae</taxon>
        <taxon>Denitrobaculum</taxon>
    </lineage>
</organism>
<feature type="transmembrane region" description="Helical" evidence="1">
    <location>
        <begin position="66"/>
        <end position="87"/>
    </location>
</feature>
<keyword evidence="1" id="KW-0472">Membrane</keyword>
<accession>A0A545TMI4</accession>
<reference evidence="2 3" key="1">
    <citation type="submission" date="2019-06" db="EMBL/GenBank/DDBJ databases">
        <title>Whole genome sequence for Rhodospirillaceae sp. R148.</title>
        <authorList>
            <person name="Wang G."/>
        </authorList>
    </citation>
    <scope>NUCLEOTIDE SEQUENCE [LARGE SCALE GENOMIC DNA]</scope>
    <source>
        <strain evidence="2 3">R148</strain>
    </source>
</reference>
<evidence type="ECO:0000256" key="1">
    <source>
        <dbReference type="SAM" id="Phobius"/>
    </source>
</evidence>